<dbReference type="Proteomes" id="UP001589836">
    <property type="component" value="Unassembled WGS sequence"/>
</dbReference>
<protein>
    <recommendedName>
        <fullName evidence="3">DUF2007 domain-containing protein</fullName>
    </recommendedName>
</protein>
<evidence type="ECO:0000313" key="1">
    <source>
        <dbReference type="EMBL" id="MFC0522931.1"/>
    </source>
</evidence>
<dbReference type="RefSeq" id="WP_377345453.1">
    <property type="nucleotide sequence ID" value="NZ_JBHLTP010000003.1"/>
</dbReference>
<keyword evidence="2" id="KW-1185">Reference proteome</keyword>
<comment type="caution">
    <text evidence="1">The sequence shown here is derived from an EMBL/GenBank/DDBJ whole genome shotgun (WGS) entry which is preliminary data.</text>
</comment>
<proteinExistence type="predicted"/>
<evidence type="ECO:0000313" key="2">
    <source>
        <dbReference type="Proteomes" id="UP001589836"/>
    </source>
</evidence>
<name>A0ABV6LKP5_9BACI</name>
<evidence type="ECO:0008006" key="3">
    <source>
        <dbReference type="Google" id="ProtNLM"/>
    </source>
</evidence>
<accession>A0ABV6LKP5</accession>
<sequence length="75" mass="8603">MISKKKTLIYTTFSQKEYATIASRLHAHGIKFRVAMLNNMSEAAGGAYDDYKNEYKLYVTKQNKENARRAIHTTA</sequence>
<reference evidence="1 2" key="1">
    <citation type="submission" date="2024-09" db="EMBL/GenBank/DDBJ databases">
        <authorList>
            <person name="Sun Q."/>
            <person name="Mori K."/>
        </authorList>
    </citation>
    <scope>NUCLEOTIDE SEQUENCE [LARGE SCALE GENOMIC DNA]</scope>
    <source>
        <strain evidence="1 2">NCAIM B.02529</strain>
    </source>
</reference>
<organism evidence="1 2">
    <name type="scientific">Pontibacillus salicampi</name>
    <dbReference type="NCBI Taxonomy" id="1449801"/>
    <lineage>
        <taxon>Bacteria</taxon>
        <taxon>Bacillati</taxon>
        <taxon>Bacillota</taxon>
        <taxon>Bacilli</taxon>
        <taxon>Bacillales</taxon>
        <taxon>Bacillaceae</taxon>
        <taxon>Pontibacillus</taxon>
    </lineage>
</organism>
<dbReference type="EMBL" id="JBHLTP010000003">
    <property type="protein sequence ID" value="MFC0522931.1"/>
    <property type="molecule type" value="Genomic_DNA"/>
</dbReference>
<gene>
    <name evidence="1" type="ORF">ACFFGV_04910</name>
</gene>